<reference evidence="7 8" key="1">
    <citation type="submission" date="2021-01" db="EMBL/GenBank/DDBJ databases">
        <title>Genomic Encyclopedia of Type Strains, Phase IV (KMG-IV): sequencing the most valuable type-strain genomes for metagenomic binning, comparative biology and taxonomic classification.</title>
        <authorList>
            <person name="Goeker M."/>
        </authorList>
    </citation>
    <scope>NUCLEOTIDE SEQUENCE [LARGE SCALE GENOMIC DNA]</scope>
    <source>
        <strain evidence="7 8">DSM 25890</strain>
    </source>
</reference>
<keyword evidence="7" id="KW-0269">Exonuclease</keyword>
<dbReference type="EMBL" id="JAFBEE010000024">
    <property type="protein sequence ID" value="MBM7616085.1"/>
    <property type="molecule type" value="Genomic_DNA"/>
</dbReference>
<feature type="coiled-coil region" evidence="4">
    <location>
        <begin position="697"/>
        <end position="838"/>
    </location>
</feature>
<keyword evidence="4" id="KW-0175">Coiled coil</keyword>
<evidence type="ECO:0000259" key="6">
    <source>
        <dbReference type="Pfam" id="PF13476"/>
    </source>
</evidence>
<keyword evidence="7" id="KW-0378">Hydrolase</keyword>
<dbReference type="PANTHER" id="PTHR32114">
    <property type="entry name" value="ABC TRANSPORTER ABCH.3"/>
    <property type="match status" value="1"/>
</dbReference>
<dbReference type="SUPFAM" id="SSF52540">
    <property type="entry name" value="P-loop containing nucleoside triphosphate hydrolases"/>
    <property type="match status" value="1"/>
</dbReference>
<evidence type="ECO:0000256" key="1">
    <source>
        <dbReference type="ARBA" id="ARBA00006930"/>
    </source>
</evidence>
<evidence type="ECO:0000256" key="2">
    <source>
        <dbReference type="ARBA" id="ARBA00011322"/>
    </source>
</evidence>
<gene>
    <name evidence="7" type="ORF">JOC73_002661</name>
</gene>
<comment type="subunit">
    <text evidence="2">Heterodimer of SbcC and SbcD.</text>
</comment>
<protein>
    <recommendedName>
        <fullName evidence="3">Nuclease SbcCD subunit C</fullName>
    </recommendedName>
</protein>
<keyword evidence="7" id="KW-0540">Nuclease</keyword>
<feature type="coiled-coil region" evidence="4">
    <location>
        <begin position="548"/>
        <end position="672"/>
    </location>
</feature>
<dbReference type="Pfam" id="PF13558">
    <property type="entry name" value="SbcC_Walker_B"/>
    <property type="match status" value="1"/>
</dbReference>
<evidence type="ECO:0000256" key="5">
    <source>
        <dbReference type="SAM" id="MobiDB-lite"/>
    </source>
</evidence>
<dbReference type="InterPro" id="IPR027417">
    <property type="entry name" value="P-loop_NTPase"/>
</dbReference>
<name>A0ABS2NSZ0_9FIRM</name>
<feature type="coiled-coil region" evidence="4">
    <location>
        <begin position="297"/>
        <end position="505"/>
    </location>
</feature>
<evidence type="ECO:0000256" key="3">
    <source>
        <dbReference type="ARBA" id="ARBA00013368"/>
    </source>
</evidence>
<evidence type="ECO:0000313" key="8">
    <source>
        <dbReference type="Proteomes" id="UP001314796"/>
    </source>
</evidence>
<dbReference type="Gene3D" id="3.40.50.300">
    <property type="entry name" value="P-loop containing nucleotide triphosphate hydrolases"/>
    <property type="match status" value="2"/>
</dbReference>
<proteinExistence type="inferred from homology"/>
<dbReference type="Pfam" id="PF13476">
    <property type="entry name" value="AAA_23"/>
    <property type="match status" value="1"/>
</dbReference>
<comment type="caution">
    <text evidence="7">The sequence shown here is derived from an EMBL/GenBank/DDBJ whole genome shotgun (WGS) entry which is preliminary data.</text>
</comment>
<dbReference type="InterPro" id="IPR038729">
    <property type="entry name" value="Rad50/SbcC_AAA"/>
</dbReference>
<keyword evidence="8" id="KW-1185">Reference proteome</keyword>
<feature type="region of interest" description="Disordered" evidence="5">
    <location>
        <begin position="98"/>
        <end position="119"/>
    </location>
</feature>
<dbReference type="PANTHER" id="PTHR32114:SF2">
    <property type="entry name" value="ABC TRANSPORTER ABCH.3"/>
    <property type="match status" value="1"/>
</dbReference>
<sequence length="1049" mass="120152">MRPLKLTMTAFGPYAGEEVIDFTQLKDQNIFLITGPTGAGKTTIFDGISYAIYGEASGQERDGENLRSQFADLDTLTMVELEFMLRGKHYYIKRIPRQEKRKSRGEGTTEQSPEAELRILGEEDPKTVTGVTNVKDKIHELMGITSDQFRQIMMIPQGEFRKLLTSDSKDREKILQKIFGTEGFKLVETRLNDLAKNIRTEIGSLVTRRQDTLKRVELKNQDFMKELLEKKDLNYIEIIQIINNEILEDERTKLQVTEDIKKQDKKLEEGHGKILKAEENNKKITTRDELEKGKYKLEEQKEVMFKEEAKLQQARKAEGIIPLEENYREKQGEVVKKEQDLKTKIKELEVLEQQFEKAVDLFQLEKSREPEAEKLAEELTTLKGYEEKVNSFEGRKEGLRKLGQDFKLVEKKRDDKKKEIETLKEKAKEMNQSLETARNAATDLLEAKTVLEKLSITYERLEKLDIENDQLDSLSEYYKKTYKHHQDIEKNFKECKEKYEGLMESWYRGQAGLLAKELKEGAECPVCGSTHHPQLAQHGEGIPTEETLKTEKERLEKLEKTHQESQNKVNNAMAEGKAQKAIVGRMKEELEELMATALQELKFNELKTLIKEKLKTFSTEKEFLDKKVKALEKEKKLVEELTKQSEGLVKQIEEEEKNLEGLINQYTETSGRYQGEKSVVEALEKELPQEIRSPQKLQEAIQQKELKLQEIKKAYKEAEKRHQDTHVAVEKAKTQLVGLKDNLQELRDSVENSKKKLEEAVEKAGFENIEAYATAKLGSQQIKQLEKVIKEFNEALKSIQDQFAVAQREADGLKLVDIEILQEDYGKMKQEKDQLEGSKTLLHSKIEKNKDVLNTIEGLQEAIGGKEEEYRMVGHLAEVAKGNNSERMTFERYVLAAFLDNILEAANARLVKMTGSRYELARTDERARSNAQSGLELEVYDHYTGKSRHVKTLSGGEGFKASLSLALGLADVVQSYAGGINIDTIFIDEGFGTLDPESLDNAVESLVELQKTGRLVGIISHVPELKERIGAKLEIIPCNRGSRSRFNIA</sequence>
<accession>A0ABS2NSZ0</accession>
<evidence type="ECO:0000313" key="7">
    <source>
        <dbReference type="EMBL" id="MBM7616085.1"/>
    </source>
</evidence>
<organism evidence="7 8">
    <name type="scientific">Alkaliphilus hydrothermalis</name>
    <dbReference type="NCBI Taxonomy" id="1482730"/>
    <lineage>
        <taxon>Bacteria</taxon>
        <taxon>Bacillati</taxon>
        <taxon>Bacillota</taxon>
        <taxon>Clostridia</taxon>
        <taxon>Peptostreptococcales</taxon>
        <taxon>Natronincolaceae</taxon>
        <taxon>Alkaliphilus</taxon>
    </lineage>
</organism>
<evidence type="ECO:0000256" key="4">
    <source>
        <dbReference type="SAM" id="Coils"/>
    </source>
</evidence>
<dbReference type="Proteomes" id="UP001314796">
    <property type="component" value="Unassembled WGS sequence"/>
</dbReference>
<dbReference type="RefSeq" id="WP_204403967.1">
    <property type="nucleotide sequence ID" value="NZ_JAFBEE010000024.1"/>
</dbReference>
<feature type="domain" description="Rad50/SbcC-type AAA" evidence="6">
    <location>
        <begin position="5"/>
        <end position="268"/>
    </location>
</feature>
<comment type="similarity">
    <text evidence="1">Belongs to the SMC family. SbcC subfamily.</text>
</comment>
<dbReference type="GO" id="GO:0004527">
    <property type="term" value="F:exonuclease activity"/>
    <property type="evidence" value="ECO:0007669"/>
    <property type="project" value="UniProtKB-KW"/>
</dbReference>